<gene>
    <name evidence="3" type="ORF">E5162_12385</name>
</gene>
<keyword evidence="2" id="KW-0472">Membrane</keyword>
<keyword evidence="4" id="KW-1185">Reference proteome</keyword>
<comment type="caution">
    <text evidence="3">The sequence shown here is derived from an EMBL/GenBank/DDBJ whole genome shotgun (WGS) entry which is preliminary data.</text>
</comment>
<dbReference type="EMBL" id="SRXV01000003">
    <property type="protein sequence ID" value="TGY92433.1"/>
    <property type="molecule type" value="Genomic_DNA"/>
</dbReference>
<dbReference type="AlphaFoldDB" id="A0A4S2H9P2"/>
<evidence type="ECO:0000256" key="1">
    <source>
        <dbReference type="SAM" id="MobiDB-lite"/>
    </source>
</evidence>
<name>A0A4S2H9P2_9PROT</name>
<dbReference type="OrthoDB" id="1492993at2"/>
<accession>A0A4S2H9P2</accession>
<feature type="region of interest" description="Disordered" evidence="1">
    <location>
        <begin position="1"/>
        <end position="24"/>
    </location>
</feature>
<organism evidence="3 4">
    <name type="scientific">Marinicauda pacifica</name>
    <dbReference type="NCBI Taxonomy" id="1133559"/>
    <lineage>
        <taxon>Bacteria</taxon>
        <taxon>Pseudomonadati</taxon>
        <taxon>Pseudomonadota</taxon>
        <taxon>Alphaproteobacteria</taxon>
        <taxon>Maricaulales</taxon>
        <taxon>Maricaulaceae</taxon>
        <taxon>Marinicauda</taxon>
    </lineage>
</organism>
<evidence type="ECO:0000313" key="4">
    <source>
        <dbReference type="Proteomes" id="UP000305451"/>
    </source>
</evidence>
<evidence type="ECO:0000256" key="2">
    <source>
        <dbReference type="SAM" id="Phobius"/>
    </source>
</evidence>
<keyword evidence="2" id="KW-0812">Transmembrane</keyword>
<proteinExistence type="predicted"/>
<dbReference type="RefSeq" id="WP_135945568.1">
    <property type="nucleotide sequence ID" value="NZ_BMEI01000003.1"/>
</dbReference>
<dbReference type="Proteomes" id="UP000305451">
    <property type="component" value="Unassembled WGS sequence"/>
</dbReference>
<feature type="transmembrane region" description="Helical" evidence="2">
    <location>
        <begin position="34"/>
        <end position="52"/>
    </location>
</feature>
<evidence type="ECO:0000313" key="3">
    <source>
        <dbReference type="EMBL" id="TGY92433.1"/>
    </source>
</evidence>
<sequence length="213" mass="22890">MDEKSPAETKPASPPEARDETSRNGMFGSLRFETIGSITAIVVGVAALYVSWDQGRVMRQEVRASVWPALQVDGFYDTARGSLDIGLRIQNAGVGPALIERITVRHRGEIVPDLADLRSRIDGEADFSFETGAGRILAAGDDVVPFVFHFSRPEDFSPDGEVLDTATGTGMLSDAWSVEVCYCSSLDQCWTSDTSTAPPTEVTACDAVPATDL</sequence>
<reference evidence="3 4" key="1">
    <citation type="journal article" date="2013" name="Int. J. Syst. Evol. Microbiol.">
        <title>Marinicauda pacifica gen. nov., sp. nov., a prosthecate alphaproteobacterium of the family Hyphomonadaceae isolated from deep seawater.</title>
        <authorList>
            <person name="Zhang X.Y."/>
            <person name="Li G.W."/>
            <person name="Wang C.S."/>
            <person name="Zhang Y.J."/>
            <person name="Xu X.W."/>
            <person name="Li H."/>
            <person name="Liu A."/>
            <person name="Liu C."/>
            <person name="Xie B.B."/>
            <person name="Qin Q.L."/>
            <person name="Xu Z."/>
            <person name="Chen X.L."/>
            <person name="Zhou B.C."/>
            <person name="Zhang Y.Z."/>
        </authorList>
    </citation>
    <scope>NUCLEOTIDE SEQUENCE [LARGE SCALE GENOMIC DNA]</scope>
    <source>
        <strain evidence="3 4">P-1 km-3</strain>
    </source>
</reference>
<keyword evidence="2" id="KW-1133">Transmembrane helix</keyword>
<protein>
    <submittedName>
        <fullName evidence="3">Uncharacterized protein</fullName>
    </submittedName>
</protein>